<name>A0A7C5UUN9_9CREN</name>
<feature type="transmembrane region" description="Helical" evidence="1">
    <location>
        <begin position="52"/>
        <end position="80"/>
    </location>
</feature>
<keyword evidence="1" id="KW-0472">Membrane</keyword>
<feature type="transmembrane region" description="Helical" evidence="1">
    <location>
        <begin position="12"/>
        <end position="32"/>
    </location>
</feature>
<dbReference type="EMBL" id="DRZI01000174">
    <property type="protein sequence ID" value="HHP81829.1"/>
    <property type="molecule type" value="Genomic_DNA"/>
</dbReference>
<proteinExistence type="predicted"/>
<evidence type="ECO:0000313" key="3">
    <source>
        <dbReference type="EMBL" id="HHR96466.1"/>
    </source>
</evidence>
<dbReference type="Gene3D" id="1.10.1760.20">
    <property type="match status" value="1"/>
</dbReference>
<keyword evidence="1" id="KW-0812">Transmembrane</keyword>
<dbReference type="AlphaFoldDB" id="A0A7C5UUN9"/>
<evidence type="ECO:0000256" key="1">
    <source>
        <dbReference type="SAM" id="Phobius"/>
    </source>
</evidence>
<evidence type="ECO:0000313" key="2">
    <source>
        <dbReference type="EMBL" id="HHP81829.1"/>
    </source>
</evidence>
<gene>
    <name evidence="3" type="ORF">ENL47_06585</name>
    <name evidence="2" type="ORF">ENM84_04105</name>
</gene>
<organism evidence="3">
    <name type="scientific">Ignisphaera aggregans</name>
    <dbReference type="NCBI Taxonomy" id="334771"/>
    <lineage>
        <taxon>Archaea</taxon>
        <taxon>Thermoproteota</taxon>
        <taxon>Thermoprotei</taxon>
        <taxon>Desulfurococcales</taxon>
        <taxon>Desulfurococcaceae</taxon>
        <taxon>Ignisphaera</taxon>
    </lineage>
</organism>
<comment type="caution">
    <text evidence="3">The sequence shown here is derived from an EMBL/GenBank/DDBJ whole genome shotgun (WGS) entry which is preliminary data.</text>
</comment>
<sequence length="198" mass="21875">MSIPAPRPPPKYFKLNTILTIVLSALAIPIHIGKIDFPLAPFLKFDFCGIPLAIAGFINLSLSISLGLPIFYLGILVIGATNPLSPLMKVLAEASTYIPMVYLYRRLHSRRFSYKILLLILIVIAIVSRCVIMTILNIIITPLIATLFWGVPSYEVALSKIVIPTLHLINIFNAVTALYVVILSIPIIRILSKEGLID</sequence>
<protein>
    <recommendedName>
        <fullName evidence="4">ECF transporter S component</fullName>
    </recommendedName>
</protein>
<keyword evidence="1" id="KW-1133">Transmembrane helix</keyword>
<dbReference type="EMBL" id="DRUB01000126">
    <property type="protein sequence ID" value="HHR96466.1"/>
    <property type="molecule type" value="Genomic_DNA"/>
</dbReference>
<feature type="transmembrane region" description="Helical" evidence="1">
    <location>
        <begin position="169"/>
        <end position="191"/>
    </location>
</feature>
<accession>A0A7C5UUN9</accession>
<reference evidence="3" key="1">
    <citation type="journal article" date="2020" name="mSystems">
        <title>Genome- and Community-Level Interaction Insights into Carbon Utilization and Element Cycling Functions of Hydrothermarchaeota in Hydrothermal Sediment.</title>
        <authorList>
            <person name="Zhou Z."/>
            <person name="Liu Y."/>
            <person name="Xu W."/>
            <person name="Pan J."/>
            <person name="Luo Z.H."/>
            <person name="Li M."/>
        </authorList>
    </citation>
    <scope>NUCLEOTIDE SEQUENCE [LARGE SCALE GENOMIC DNA]</scope>
    <source>
        <strain evidence="3">SpSt-1</strain>
        <strain evidence="2">SpSt-1121</strain>
    </source>
</reference>
<feature type="transmembrane region" description="Helical" evidence="1">
    <location>
        <begin position="116"/>
        <end position="149"/>
    </location>
</feature>
<evidence type="ECO:0008006" key="4">
    <source>
        <dbReference type="Google" id="ProtNLM"/>
    </source>
</evidence>